<proteinExistence type="predicted"/>
<dbReference type="RefSeq" id="WP_189113311.1">
    <property type="nucleotide sequence ID" value="NZ_BMQC01000003.1"/>
</dbReference>
<dbReference type="SUPFAM" id="SSF88713">
    <property type="entry name" value="Glycoside hydrolase/deacetylase"/>
    <property type="match status" value="1"/>
</dbReference>
<dbReference type="PANTHER" id="PTHR34216:SF3">
    <property type="entry name" value="POLY-BETA-1,6-N-ACETYL-D-GLUCOSAMINE N-DEACETYLASE"/>
    <property type="match status" value="1"/>
</dbReference>
<dbReference type="Proteomes" id="UP000662200">
    <property type="component" value="Unassembled WGS sequence"/>
</dbReference>
<dbReference type="GO" id="GO:0005975">
    <property type="term" value="P:carbohydrate metabolic process"/>
    <property type="evidence" value="ECO:0007669"/>
    <property type="project" value="InterPro"/>
</dbReference>
<feature type="transmembrane region" description="Helical" evidence="3">
    <location>
        <begin position="12"/>
        <end position="33"/>
    </location>
</feature>
<feature type="domain" description="NodB homology" evidence="4">
    <location>
        <begin position="118"/>
        <end position="256"/>
    </location>
</feature>
<protein>
    <recommendedName>
        <fullName evidence="4">NodB homology domain-containing protein</fullName>
    </recommendedName>
</protein>
<dbReference type="Gene3D" id="2.60.120.560">
    <property type="entry name" value="Exo-inulinase, domain 1"/>
    <property type="match status" value="1"/>
</dbReference>
<dbReference type="Gene3D" id="3.20.20.370">
    <property type="entry name" value="Glycoside hydrolase/deacetylase"/>
    <property type="match status" value="1"/>
</dbReference>
<dbReference type="InterPro" id="IPR011330">
    <property type="entry name" value="Glyco_hydro/deAcase_b/a-brl"/>
</dbReference>
<keyword evidence="3" id="KW-0812">Transmembrane</keyword>
<comment type="caution">
    <text evidence="5">The sequence shown here is derived from an EMBL/GenBank/DDBJ whole genome shotgun (WGS) entry which is preliminary data.</text>
</comment>
<keyword evidence="3" id="KW-0472">Membrane</keyword>
<dbReference type="InterPro" id="IPR051398">
    <property type="entry name" value="Polysacch_Deacetylase"/>
</dbReference>
<dbReference type="GO" id="GO:0005576">
    <property type="term" value="C:extracellular region"/>
    <property type="evidence" value="ECO:0007669"/>
    <property type="project" value="UniProtKB-SubCell"/>
</dbReference>
<keyword evidence="3" id="KW-1133">Transmembrane helix</keyword>
<dbReference type="InterPro" id="IPR002509">
    <property type="entry name" value="NODB_dom"/>
</dbReference>
<accession>A0A8J3BRF0</accession>
<comment type="subcellular location">
    <subcellularLocation>
        <location evidence="1">Secreted</location>
    </subcellularLocation>
</comment>
<gene>
    <name evidence="5" type="ORF">GCM10010124_13500</name>
</gene>
<reference evidence="5" key="1">
    <citation type="journal article" date="2014" name="Int. J. Syst. Evol. Microbiol.">
        <title>Complete genome sequence of Corynebacterium casei LMG S-19264T (=DSM 44701T), isolated from a smear-ripened cheese.</title>
        <authorList>
            <consortium name="US DOE Joint Genome Institute (JGI-PGF)"/>
            <person name="Walter F."/>
            <person name="Albersmeier A."/>
            <person name="Kalinowski J."/>
            <person name="Ruckert C."/>
        </authorList>
    </citation>
    <scope>NUCLEOTIDE SEQUENCE</scope>
    <source>
        <strain evidence="5">JCM 3091</strain>
    </source>
</reference>
<evidence type="ECO:0000256" key="3">
    <source>
        <dbReference type="SAM" id="Phobius"/>
    </source>
</evidence>
<evidence type="ECO:0000256" key="1">
    <source>
        <dbReference type="ARBA" id="ARBA00004613"/>
    </source>
</evidence>
<reference evidence="5" key="2">
    <citation type="submission" date="2020-09" db="EMBL/GenBank/DDBJ databases">
        <authorList>
            <person name="Sun Q."/>
            <person name="Ohkuma M."/>
        </authorList>
    </citation>
    <scope>NUCLEOTIDE SEQUENCE</scope>
    <source>
        <strain evidence="5">JCM 3091</strain>
    </source>
</reference>
<evidence type="ECO:0000313" key="5">
    <source>
        <dbReference type="EMBL" id="GGK22322.1"/>
    </source>
</evidence>
<dbReference type="GO" id="GO:0016810">
    <property type="term" value="F:hydrolase activity, acting on carbon-nitrogen (but not peptide) bonds"/>
    <property type="evidence" value="ECO:0007669"/>
    <property type="project" value="InterPro"/>
</dbReference>
<dbReference type="PANTHER" id="PTHR34216">
    <property type="match status" value="1"/>
</dbReference>
<sequence length="502" mass="53363">MSERNNNVVGGLFRVLTAGLAVVTLAVAVDAWVKLSKPFDPPQLAALSAAPAAPARAVPIVPDTVTVLTYHSITDKPRESSAISRDTFAAHLAALAGAGYRSVRLADVRAMLDGGQVDLPPRAVLITFDGGSITDWTTADPMLARHGFTAAAFLTTGRLVSAGTPSKYLSHRQLGDLRDTGRWEFGARTHALDTMVPVPGNLRPGLSHLKLRDGRVESLDEWKDRVRADLAASQGYFRKRLGGPAAAFAYPFGDAGQDDEQPELRKALPELLAEAGYGLAFLGEGVPTGHIDAVRARSPRWHLPRIGVRTTLGAGRLMELIYGAQPVTPPADLADLDLQPDPTNPVRCRRSPQLIVLDARRSGLCEDPDVNTTRWLDYTVSADVSGTNPRCTAVIGVRTGTGTGHYGRVEVALGNARVAIRQQILNGPRRTLAERAVPAGIRRTVQVRVQGRRAWVQVAGGAPLTAAVDHRLAAGGVAFGAETTGGCVLSLNRARMTGVTTG</sequence>
<evidence type="ECO:0000256" key="2">
    <source>
        <dbReference type="ARBA" id="ARBA00022729"/>
    </source>
</evidence>
<dbReference type="EMBL" id="BMQC01000003">
    <property type="protein sequence ID" value="GGK22322.1"/>
    <property type="molecule type" value="Genomic_DNA"/>
</dbReference>
<evidence type="ECO:0000259" key="4">
    <source>
        <dbReference type="Pfam" id="PF01522"/>
    </source>
</evidence>
<evidence type="ECO:0000313" key="6">
    <source>
        <dbReference type="Proteomes" id="UP000662200"/>
    </source>
</evidence>
<dbReference type="AlphaFoldDB" id="A0A8J3BRF0"/>
<organism evidence="5 6">
    <name type="scientific">Pilimelia terevasa</name>
    <dbReference type="NCBI Taxonomy" id="53372"/>
    <lineage>
        <taxon>Bacteria</taxon>
        <taxon>Bacillati</taxon>
        <taxon>Actinomycetota</taxon>
        <taxon>Actinomycetes</taxon>
        <taxon>Micromonosporales</taxon>
        <taxon>Micromonosporaceae</taxon>
        <taxon>Pilimelia</taxon>
    </lineage>
</organism>
<keyword evidence="6" id="KW-1185">Reference proteome</keyword>
<dbReference type="CDD" id="cd10918">
    <property type="entry name" value="CE4_NodB_like_5s_6s"/>
    <property type="match status" value="1"/>
</dbReference>
<keyword evidence="2" id="KW-0732">Signal</keyword>
<dbReference type="Pfam" id="PF01522">
    <property type="entry name" value="Polysacc_deac_1"/>
    <property type="match status" value="1"/>
</dbReference>
<name>A0A8J3BRF0_9ACTN</name>